<dbReference type="STRING" id="1046627.BZARG_1430"/>
<evidence type="ECO:0000313" key="3">
    <source>
        <dbReference type="Proteomes" id="UP000003730"/>
    </source>
</evidence>
<dbReference type="OrthoDB" id="196738at2"/>
<proteinExistence type="predicted"/>
<comment type="caution">
    <text evidence="2">The sequence shown here is derived from an EMBL/GenBank/DDBJ whole genome shotgun (WGS) entry which is preliminary data.</text>
</comment>
<keyword evidence="3" id="KW-1185">Reference proteome</keyword>
<dbReference type="EMBL" id="AFXZ01000013">
    <property type="protein sequence ID" value="EGV44036.1"/>
    <property type="molecule type" value="Genomic_DNA"/>
</dbReference>
<dbReference type="eggNOG" id="COG2010">
    <property type="taxonomic scope" value="Bacteria"/>
</dbReference>
<dbReference type="Proteomes" id="UP000003730">
    <property type="component" value="Unassembled WGS sequence"/>
</dbReference>
<feature type="domain" description="Haem-binding" evidence="1">
    <location>
        <begin position="12"/>
        <end position="147"/>
    </location>
</feature>
<protein>
    <submittedName>
        <fullName evidence="2">Cytochrome C</fullName>
    </submittedName>
</protein>
<evidence type="ECO:0000259" key="1">
    <source>
        <dbReference type="SMART" id="SM01235"/>
    </source>
</evidence>
<gene>
    <name evidence="2" type="ORF">BZARG_1430</name>
</gene>
<name>G2EC06_9FLAO</name>
<evidence type="ECO:0000313" key="2">
    <source>
        <dbReference type="EMBL" id="EGV44036.1"/>
    </source>
</evidence>
<dbReference type="RefSeq" id="WP_008636219.1">
    <property type="nucleotide sequence ID" value="NZ_AFXZ01000013.1"/>
</dbReference>
<dbReference type="PATRIC" id="fig|1046627.3.peg.1062"/>
<accession>G2EC06</accession>
<reference evidence="2 3" key="1">
    <citation type="journal article" date="2008" name="Int. J. Syst. Evol. Microbiol.">
        <title>Bizionia argentinensis sp. nov., isolated from surface marine water in Antarctica.</title>
        <authorList>
            <person name="Bercovich A."/>
            <person name="Vazquez S.C."/>
            <person name="Yankilevich P."/>
            <person name="Coria S.H."/>
            <person name="Foti M."/>
            <person name="Hernandez E."/>
            <person name="Vidal A."/>
            <person name="Ruberto L."/>
            <person name="Melo C."/>
            <person name="Marenssi S."/>
            <person name="Criscuolo M."/>
            <person name="Memoli M."/>
            <person name="Arguelles M."/>
            <person name="Mac Cormack W.P."/>
        </authorList>
    </citation>
    <scope>NUCLEOTIDE SEQUENCE [LARGE SCALE GENOMIC DNA]</scope>
    <source>
        <strain evidence="2 3">JUB59</strain>
    </source>
</reference>
<sequence>MKIIKKVILLLLFVFIIAQFFRPEKNEGDLTSVEPFLLNTLATEEVSVILKESCFDCHSNYTRYPWYNNITPLNYWLAEHVNDGKKHFNISLWSDHSVKKKDHKLEELIEMVETKEMPLDSYLWTHSEASLTDEQRISVVNWAKQMRIIYGLAPRPQ</sequence>
<dbReference type="AlphaFoldDB" id="G2EC06"/>
<dbReference type="Pfam" id="PF14376">
    <property type="entry name" value="Haem_bd"/>
    <property type="match status" value="1"/>
</dbReference>
<dbReference type="InterPro" id="IPR025992">
    <property type="entry name" value="Haem-bd"/>
</dbReference>
<organism evidence="2 3">
    <name type="scientific">Bizionia argentinensis JUB59</name>
    <dbReference type="NCBI Taxonomy" id="1046627"/>
    <lineage>
        <taxon>Bacteria</taxon>
        <taxon>Pseudomonadati</taxon>
        <taxon>Bacteroidota</taxon>
        <taxon>Flavobacteriia</taxon>
        <taxon>Flavobacteriales</taxon>
        <taxon>Flavobacteriaceae</taxon>
        <taxon>Bizionia</taxon>
    </lineage>
</organism>
<dbReference type="SMART" id="SM01235">
    <property type="entry name" value="Haem_bd"/>
    <property type="match status" value="1"/>
</dbReference>